<gene>
    <name evidence="7" type="ORF">BRCON_1148</name>
</gene>
<keyword evidence="2" id="KW-0813">Transport</keyword>
<dbReference type="Pfam" id="PF00005">
    <property type="entry name" value="ABC_tran"/>
    <property type="match status" value="1"/>
</dbReference>
<keyword evidence="4 7" id="KW-0067">ATP-binding</keyword>
<name>A0A2Z4Y659_SUMC1</name>
<evidence type="ECO:0000313" key="7">
    <source>
        <dbReference type="EMBL" id="AXA35925.1"/>
    </source>
</evidence>
<keyword evidence="5" id="KW-0029">Amino-acid transport</keyword>
<dbReference type="InterPro" id="IPR030660">
    <property type="entry name" value="ABC_branched_ATPase_LivF/BraG"/>
</dbReference>
<evidence type="ECO:0000256" key="2">
    <source>
        <dbReference type="ARBA" id="ARBA00022448"/>
    </source>
</evidence>
<dbReference type="SMART" id="SM00382">
    <property type="entry name" value="AAA"/>
    <property type="match status" value="1"/>
</dbReference>
<dbReference type="KEGG" id="schv:BRCON_1148"/>
<dbReference type="PIRSF" id="PIRSF039137">
    <property type="entry name" value="ABC_branched_ATPase"/>
    <property type="match status" value="1"/>
</dbReference>
<evidence type="ECO:0000259" key="6">
    <source>
        <dbReference type="PROSITE" id="PS50893"/>
    </source>
</evidence>
<dbReference type="Proteomes" id="UP000262583">
    <property type="component" value="Chromosome"/>
</dbReference>
<keyword evidence="3" id="KW-0547">Nucleotide-binding</keyword>
<dbReference type="PANTHER" id="PTHR43820:SF4">
    <property type="entry name" value="HIGH-AFFINITY BRANCHED-CHAIN AMINO ACID TRANSPORT ATP-BINDING PROTEIN LIVF"/>
    <property type="match status" value="1"/>
</dbReference>
<dbReference type="InterPro" id="IPR003593">
    <property type="entry name" value="AAA+_ATPase"/>
</dbReference>
<evidence type="ECO:0000256" key="3">
    <source>
        <dbReference type="ARBA" id="ARBA00022741"/>
    </source>
</evidence>
<evidence type="ECO:0000313" key="8">
    <source>
        <dbReference type="Proteomes" id="UP000262583"/>
    </source>
</evidence>
<evidence type="ECO:0000256" key="4">
    <source>
        <dbReference type="ARBA" id="ARBA00022840"/>
    </source>
</evidence>
<dbReference type="InterPro" id="IPR027417">
    <property type="entry name" value="P-loop_NTPase"/>
</dbReference>
<dbReference type="PROSITE" id="PS50893">
    <property type="entry name" value="ABC_TRANSPORTER_2"/>
    <property type="match status" value="1"/>
</dbReference>
<dbReference type="GO" id="GO:0015658">
    <property type="term" value="F:branched-chain amino acid transmembrane transporter activity"/>
    <property type="evidence" value="ECO:0007669"/>
    <property type="project" value="InterPro"/>
</dbReference>
<evidence type="ECO:0000256" key="1">
    <source>
        <dbReference type="ARBA" id="ARBA00005417"/>
    </source>
</evidence>
<dbReference type="GO" id="GO:0016887">
    <property type="term" value="F:ATP hydrolysis activity"/>
    <property type="evidence" value="ECO:0007669"/>
    <property type="project" value="InterPro"/>
</dbReference>
<feature type="domain" description="ABC transporter" evidence="6">
    <location>
        <begin position="6"/>
        <end position="238"/>
    </location>
</feature>
<dbReference type="SUPFAM" id="SSF52540">
    <property type="entry name" value="P-loop containing nucleoside triphosphate hydrolases"/>
    <property type="match status" value="1"/>
</dbReference>
<comment type="similarity">
    <text evidence="1">Belongs to the ABC transporter superfamily.</text>
</comment>
<sequence>MTVPVLSLANVESGYGALRILKGISMEVHRGEIVTLIGSNGAGKTTTLNTICGVVRVRRGTILFDGSDISRMDTPDIARLGIAHVPEGRRLFPELTVRENLEMGAFLRTDSEAIRADMEEMYQLFPILRQRANQRAGSLSGGEQQMCAIARGLMSRPQILLLDEPSLGLAPKLVGQIFEIIQEINRRGTTVLLVEQNAHMALTIAHRGYVIATGEITLSGTGAELLANDMVKKLYLGEA</sequence>
<evidence type="ECO:0000256" key="5">
    <source>
        <dbReference type="ARBA" id="ARBA00022970"/>
    </source>
</evidence>
<dbReference type="PANTHER" id="PTHR43820">
    <property type="entry name" value="HIGH-AFFINITY BRANCHED-CHAIN AMINO ACID TRANSPORT ATP-BINDING PROTEIN LIVF"/>
    <property type="match status" value="1"/>
</dbReference>
<dbReference type="GO" id="GO:0005524">
    <property type="term" value="F:ATP binding"/>
    <property type="evidence" value="ECO:0007669"/>
    <property type="project" value="UniProtKB-KW"/>
</dbReference>
<dbReference type="InterPro" id="IPR003439">
    <property type="entry name" value="ABC_transporter-like_ATP-bd"/>
</dbReference>
<dbReference type="Gene3D" id="3.40.50.300">
    <property type="entry name" value="P-loop containing nucleotide triphosphate hydrolases"/>
    <property type="match status" value="1"/>
</dbReference>
<dbReference type="GO" id="GO:0015807">
    <property type="term" value="P:L-amino acid transport"/>
    <property type="evidence" value="ECO:0007669"/>
    <property type="project" value="TreeGrafter"/>
</dbReference>
<organism evidence="7 8">
    <name type="scientific">Sumerlaea chitinivorans</name>
    <dbReference type="NCBI Taxonomy" id="2250252"/>
    <lineage>
        <taxon>Bacteria</taxon>
        <taxon>Candidatus Sumerlaeota</taxon>
        <taxon>Candidatus Sumerlaeia</taxon>
        <taxon>Candidatus Sumerlaeales</taxon>
        <taxon>Candidatus Sumerlaeaceae</taxon>
        <taxon>Candidatus Sumerlaea</taxon>
    </lineage>
</organism>
<reference evidence="7 8" key="1">
    <citation type="submission" date="2018-05" db="EMBL/GenBank/DDBJ databases">
        <title>A metagenomic window into the 2 km-deep terrestrial subsurface aquifer revealed taxonomically and functionally diverse microbial community comprising novel uncultured bacterial lineages.</title>
        <authorList>
            <person name="Kadnikov V.V."/>
            <person name="Mardanov A.V."/>
            <person name="Beletsky A.V."/>
            <person name="Banks D."/>
            <person name="Pimenov N.V."/>
            <person name="Frank Y.A."/>
            <person name="Karnachuk O.V."/>
            <person name="Ravin N.V."/>
        </authorList>
    </citation>
    <scope>NUCLEOTIDE SEQUENCE [LARGE SCALE GENOMIC DNA]</scope>
    <source>
        <strain evidence="7">BY</strain>
    </source>
</reference>
<dbReference type="CDD" id="cd03224">
    <property type="entry name" value="ABC_TM1139_LivF_branched"/>
    <property type="match status" value="1"/>
</dbReference>
<dbReference type="EMBL" id="CP030759">
    <property type="protein sequence ID" value="AXA35925.1"/>
    <property type="molecule type" value="Genomic_DNA"/>
</dbReference>
<protein>
    <submittedName>
        <fullName evidence="7">Branched-chain amino acid transport ATP-binding protein LivF</fullName>
    </submittedName>
</protein>
<proteinExistence type="inferred from homology"/>
<accession>A0A2Z4Y659</accession>
<dbReference type="InterPro" id="IPR052156">
    <property type="entry name" value="BCAA_Transport_ATP-bd_LivF"/>
</dbReference>
<dbReference type="AlphaFoldDB" id="A0A2Z4Y659"/>